<gene>
    <name evidence="2" type="ORF">NKR23_g12118</name>
</gene>
<evidence type="ECO:0000256" key="1">
    <source>
        <dbReference type="SAM" id="MobiDB-lite"/>
    </source>
</evidence>
<name>A0AA38R6I1_9PEZI</name>
<feature type="region of interest" description="Disordered" evidence="1">
    <location>
        <begin position="56"/>
        <end position="81"/>
    </location>
</feature>
<evidence type="ECO:0000313" key="2">
    <source>
        <dbReference type="EMBL" id="KAJ9130603.1"/>
    </source>
</evidence>
<comment type="caution">
    <text evidence="2">The sequence shown here is derived from an EMBL/GenBank/DDBJ whole genome shotgun (WGS) entry which is preliminary data.</text>
</comment>
<reference evidence="2" key="1">
    <citation type="submission" date="2022-07" db="EMBL/GenBank/DDBJ databases">
        <title>Fungi with potential for degradation of polypropylene.</title>
        <authorList>
            <person name="Gostincar C."/>
        </authorList>
    </citation>
    <scope>NUCLEOTIDE SEQUENCE</scope>
    <source>
        <strain evidence="2">EXF-13308</strain>
    </source>
</reference>
<accession>A0AA38R6I1</accession>
<proteinExistence type="predicted"/>
<feature type="compositionally biased region" description="Polar residues" evidence="1">
    <location>
        <begin position="69"/>
        <end position="81"/>
    </location>
</feature>
<organism evidence="2 3">
    <name type="scientific">Pleurostoma richardsiae</name>
    <dbReference type="NCBI Taxonomy" id="41990"/>
    <lineage>
        <taxon>Eukaryota</taxon>
        <taxon>Fungi</taxon>
        <taxon>Dikarya</taxon>
        <taxon>Ascomycota</taxon>
        <taxon>Pezizomycotina</taxon>
        <taxon>Sordariomycetes</taxon>
        <taxon>Sordariomycetidae</taxon>
        <taxon>Calosphaeriales</taxon>
        <taxon>Pleurostomataceae</taxon>
        <taxon>Pleurostoma</taxon>
    </lineage>
</organism>
<sequence length="81" mass="8646">MTSLITVISKKTSLTPLFRPLGSFHYLAGTKAVNFAGLSGTNLSVPHPVLVATATRRSHQPPMERTHTMKLSQAGSSKDVA</sequence>
<evidence type="ECO:0000313" key="3">
    <source>
        <dbReference type="Proteomes" id="UP001174694"/>
    </source>
</evidence>
<keyword evidence="3" id="KW-1185">Reference proteome</keyword>
<protein>
    <submittedName>
        <fullName evidence="2">Uncharacterized protein</fullName>
    </submittedName>
</protein>
<dbReference type="EMBL" id="JANBVO010000084">
    <property type="protein sequence ID" value="KAJ9130603.1"/>
    <property type="molecule type" value="Genomic_DNA"/>
</dbReference>
<dbReference type="AlphaFoldDB" id="A0AA38R6I1"/>
<dbReference type="Proteomes" id="UP001174694">
    <property type="component" value="Unassembled WGS sequence"/>
</dbReference>